<reference evidence="2" key="1">
    <citation type="submission" date="2017-12" db="EMBL/GenBank/DDBJ databases">
        <authorList>
            <consortium name="DOE Joint Genome Institute"/>
            <person name="Mondo S.J."/>
            <person name="Kjaerbolling I."/>
            <person name="Vesth T.C."/>
            <person name="Frisvad J.C."/>
            <person name="Nybo J.L."/>
            <person name="Theobald S."/>
            <person name="Kuo A."/>
            <person name="Bowyer P."/>
            <person name="Matsuda Y."/>
            <person name="Lyhne E.K."/>
            <person name="Kogle M.E."/>
            <person name="Clum A."/>
            <person name="Lipzen A."/>
            <person name="Salamov A."/>
            <person name="Ngan C.Y."/>
            <person name="Daum C."/>
            <person name="Chiniquy J."/>
            <person name="Barry K."/>
            <person name="LaButti K."/>
            <person name="Haridas S."/>
            <person name="Simmons B.A."/>
            <person name="Magnuson J.K."/>
            <person name="Mortensen U.H."/>
            <person name="Larsen T.O."/>
            <person name="Grigoriev I.V."/>
            <person name="Baker S.E."/>
            <person name="Andersen M.R."/>
            <person name="Nordberg H.P."/>
            <person name="Cantor M.N."/>
            <person name="Hua S.X."/>
        </authorList>
    </citation>
    <scope>NUCLEOTIDE SEQUENCE [LARGE SCALE GENOMIC DNA]</scope>
    <source>
        <strain evidence="2">IBT 19404</strain>
    </source>
</reference>
<evidence type="ECO:0000313" key="1">
    <source>
        <dbReference type="EMBL" id="PLN80883.1"/>
    </source>
</evidence>
<sequence length="139" mass="16254">MSAVSQVKSLAPQQVIHAYRHLYRQGLKAVNYSTPARLVLLESLRKSFRTSYRQDYDPQKIENTVRFLQRASDVAGLEHKIVKNLMHVRYWNQPLLRKDLRLQKGLGIDQRSPSLRRDTIRQFNSMLVFLNESLGTCLK</sequence>
<accession>A0A2J5HUL1</accession>
<dbReference type="OrthoDB" id="4392610at2759"/>
<dbReference type="AlphaFoldDB" id="A0A2J5HUL1"/>
<protein>
    <submittedName>
        <fullName evidence="1">DUF1763-domain-containing protein</fullName>
    </submittedName>
</protein>
<dbReference type="EMBL" id="KZ559542">
    <property type="protein sequence ID" value="PLN80883.1"/>
    <property type="molecule type" value="Genomic_DNA"/>
</dbReference>
<proteinExistence type="predicted"/>
<keyword evidence="2" id="KW-1185">Reference proteome</keyword>
<name>A0A2J5HUL1_9EURO</name>
<dbReference type="Proteomes" id="UP000235023">
    <property type="component" value="Unassembled WGS sequence"/>
</dbReference>
<evidence type="ECO:0000313" key="2">
    <source>
        <dbReference type="Proteomes" id="UP000235023"/>
    </source>
</evidence>
<organism evidence="1 2">
    <name type="scientific">Aspergillus taichungensis</name>
    <dbReference type="NCBI Taxonomy" id="482145"/>
    <lineage>
        <taxon>Eukaryota</taxon>
        <taxon>Fungi</taxon>
        <taxon>Dikarya</taxon>
        <taxon>Ascomycota</taxon>
        <taxon>Pezizomycotina</taxon>
        <taxon>Eurotiomycetes</taxon>
        <taxon>Eurotiomycetidae</taxon>
        <taxon>Eurotiales</taxon>
        <taxon>Aspergillaceae</taxon>
        <taxon>Aspergillus</taxon>
        <taxon>Aspergillus subgen. Circumdati</taxon>
    </lineage>
</organism>
<gene>
    <name evidence="1" type="ORF">BDW42DRAFT_169979</name>
</gene>